<dbReference type="RefSeq" id="WP_169941889.1">
    <property type="nucleotide sequence ID" value="NZ_CP048833.1"/>
</dbReference>
<feature type="transmembrane region" description="Helical" evidence="1">
    <location>
        <begin position="6"/>
        <end position="27"/>
    </location>
</feature>
<dbReference type="Pfam" id="PF07963">
    <property type="entry name" value="N_methyl"/>
    <property type="match status" value="1"/>
</dbReference>
<dbReference type="SUPFAM" id="SSF54523">
    <property type="entry name" value="Pili subunits"/>
    <property type="match status" value="1"/>
</dbReference>
<dbReference type="PROSITE" id="PS00409">
    <property type="entry name" value="PROKAR_NTER_METHYL"/>
    <property type="match status" value="1"/>
</dbReference>
<accession>A0A7Z3BRD1</accession>
<dbReference type="InterPro" id="IPR031982">
    <property type="entry name" value="PilE-like"/>
</dbReference>
<dbReference type="FunFam" id="3.30.700.10:FF:000002">
    <property type="entry name" value="Type 4 fimbrial biogenesis protein PilE"/>
    <property type="match status" value="1"/>
</dbReference>
<reference evidence="2 3" key="1">
    <citation type="submission" date="2020-02" db="EMBL/GenBank/DDBJ databases">
        <title>Complete genome sequence of Pseudomonas multiresinivorans ORNL1.</title>
        <authorList>
            <person name="Podar M."/>
        </authorList>
    </citation>
    <scope>NUCLEOTIDE SEQUENCE [LARGE SCALE GENOMIC DNA]</scope>
    <source>
        <strain evidence="3">populi</strain>
    </source>
</reference>
<dbReference type="EMBL" id="CP048833">
    <property type="protein sequence ID" value="QJP11501.1"/>
    <property type="molecule type" value="Genomic_DNA"/>
</dbReference>
<sequence>MNNSKGFTLIELMITVVIIAILAGIAYPSYQSYTIRANRTEGITLLNDAAARQERYFSQNNQYATTTAQLGMGSATSRNNLYQLAINRPNTSQYTLTAQPVGSQTQDTTCGSLTLDQAGVRGAAGGTVAATVATCWK</sequence>
<keyword evidence="1" id="KW-0812">Transmembrane</keyword>
<proteinExistence type="predicted"/>
<dbReference type="InterPro" id="IPR012902">
    <property type="entry name" value="N_methyl_site"/>
</dbReference>
<dbReference type="Pfam" id="PF16732">
    <property type="entry name" value="ComP_DUS"/>
    <property type="match status" value="1"/>
</dbReference>
<dbReference type="NCBIfam" id="TIGR02532">
    <property type="entry name" value="IV_pilin_GFxxxE"/>
    <property type="match status" value="1"/>
</dbReference>
<organism evidence="2 3">
    <name type="scientific">Pseudomonas multiresinivorans</name>
    <dbReference type="NCBI Taxonomy" id="95301"/>
    <lineage>
        <taxon>Bacteria</taxon>
        <taxon>Pseudomonadati</taxon>
        <taxon>Pseudomonadota</taxon>
        <taxon>Gammaproteobacteria</taxon>
        <taxon>Pseudomonadales</taxon>
        <taxon>Pseudomonadaceae</taxon>
        <taxon>Pseudomonas</taxon>
    </lineage>
</organism>
<dbReference type="GO" id="GO:0043683">
    <property type="term" value="P:type IV pilus assembly"/>
    <property type="evidence" value="ECO:0007669"/>
    <property type="project" value="InterPro"/>
</dbReference>
<name>A0A7Z3BRD1_9PSED</name>
<protein>
    <submittedName>
        <fullName evidence="2">Type IV pilin protein</fullName>
    </submittedName>
</protein>
<keyword evidence="3" id="KW-1185">Reference proteome</keyword>
<evidence type="ECO:0000256" key="1">
    <source>
        <dbReference type="SAM" id="Phobius"/>
    </source>
</evidence>
<dbReference type="AlphaFoldDB" id="A0A7Z3BRD1"/>
<dbReference type="PANTHER" id="PTHR30093:SF47">
    <property type="entry name" value="TYPE IV PILUS NON-CORE MINOR PILIN PILE"/>
    <property type="match status" value="1"/>
</dbReference>
<evidence type="ECO:0000313" key="3">
    <source>
        <dbReference type="Proteomes" id="UP000502549"/>
    </source>
</evidence>
<dbReference type="KEGG" id="pmui:G4G71_27775"/>
<keyword evidence="1" id="KW-1133">Transmembrane helix</keyword>
<gene>
    <name evidence="2" type="ORF">G4G71_27775</name>
</gene>
<evidence type="ECO:0000313" key="2">
    <source>
        <dbReference type="EMBL" id="QJP11501.1"/>
    </source>
</evidence>
<dbReference type="InterPro" id="IPR045584">
    <property type="entry name" value="Pilin-like"/>
</dbReference>
<dbReference type="PANTHER" id="PTHR30093">
    <property type="entry name" value="GENERAL SECRETION PATHWAY PROTEIN G"/>
    <property type="match status" value="1"/>
</dbReference>
<dbReference type="Gene3D" id="3.30.700.10">
    <property type="entry name" value="Glycoprotein, Type 4 Pilin"/>
    <property type="match status" value="1"/>
</dbReference>
<keyword evidence="1" id="KW-0472">Membrane</keyword>
<dbReference type="Proteomes" id="UP000502549">
    <property type="component" value="Chromosome"/>
</dbReference>